<sequence length="91" mass="10306">MNQELADEMVWIVSFAVDDDDGTQESYLIEEKNLAGYRRDIADNLRDMLGKGLFYSKEEATKWAEAQVSRPCCGKSGGCCRQQTNSQAKKY</sequence>
<dbReference type="OrthoDB" id="1683933at2"/>
<protein>
    <submittedName>
        <fullName evidence="1">Uncharacterized protein</fullName>
    </submittedName>
</protein>
<dbReference type="AlphaFoldDB" id="A0A1H0ANV0"/>
<dbReference type="RefSeq" id="WP_092075134.1">
    <property type="nucleotide sequence ID" value="NZ_FNHB01000020.1"/>
</dbReference>
<dbReference type="STRING" id="146817.SAMN04488502_12013"/>
<dbReference type="EMBL" id="FNHB01000020">
    <property type="protein sequence ID" value="SDN34763.1"/>
    <property type="molecule type" value="Genomic_DNA"/>
</dbReference>
<proteinExistence type="predicted"/>
<name>A0A1H0ANV0_9FIRM</name>
<reference evidence="1 2" key="1">
    <citation type="submission" date="2016-10" db="EMBL/GenBank/DDBJ databases">
        <authorList>
            <person name="de Groot N.N."/>
        </authorList>
    </citation>
    <scope>NUCLEOTIDE SEQUENCE [LARGE SCALE GENOMIC DNA]</scope>
    <source>
        <strain evidence="1 2">DSM 1736</strain>
    </source>
</reference>
<accession>A0A1H0ANV0</accession>
<keyword evidence="2" id="KW-1185">Reference proteome</keyword>
<gene>
    <name evidence="1" type="ORF">SAMN04488502_12013</name>
</gene>
<organism evidence="1 2">
    <name type="scientific">Dendrosporobacter quercicolus</name>
    <dbReference type="NCBI Taxonomy" id="146817"/>
    <lineage>
        <taxon>Bacteria</taxon>
        <taxon>Bacillati</taxon>
        <taxon>Bacillota</taxon>
        <taxon>Negativicutes</taxon>
        <taxon>Selenomonadales</taxon>
        <taxon>Sporomusaceae</taxon>
        <taxon>Dendrosporobacter</taxon>
    </lineage>
</organism>
<dbReference type="Proteomes" id="UP000214880">
    <property type="component" value="Unassembled WGS sequence"/>
</dbReference>
<evidence type="ECO:0000313" key="1">
    <source>
        <dbReference type="EMBL" id="SDN34763.1"/>
    </source>
</evidence>
<evidence type="ECO:0000313" key="2">
    <source>
        <dbReference type="Proteomes" id="UP000214880"/>
    </source>
</evidence>